<proteinExistence type="predicted"/>
<sequence length="210" mass="23538">MVKRFHCQLKVVIKEYPDCSNWLEYLPLILLGIQSMVKEKVGHTLAELVYGTALALPGQMIDPISPQNFLDPAKYVHHLRTPMLHLFPAGPRQQNVASHVPKDINTWTHVFVRSDGIPSQLQSPYSGPYKVIEKEPKYFVLDIGGKRNTVSVGCLKKAFVEGYLISVPAIPQTDSTTSASLIANTSDSAQPWHTKSGRTIRWPTKFVQVF</sequence>
<accession>A0A0L8GWM4</accession>
<organism evidence="1">
    <name type="scientific">Octopus bimaculoides</name>
    <name type="common">California two-spotted octopus</name>
    <dbReference type="NCBI Taxonomy" id="37653"/>
    <lineage>
        <taxon>Eukaryota</taxon>
        <taxon>Metazoa</taxon>
        <taxon>Spiralia</taxon>
        <taxon>Lophotrochozoa</taxon>
        <taxon>Mollusca</taxon>
        <taxon>Cephalopoda</taxon>
        <taxon>Coleoidea</taxon>
        <taxon>Octopodiformes</taxon>
        <taxon>Octopoda</taxon>
        <taxon>Incirrata</taxon>
        <taxon>Octopodidae</taxon>
        <taxon>Octopus</taxon>
    </lineage>
</organism>
<dbReference type="PANTHER" id="PTHR38681">
    <property type="entry name" value="RETROVIRUS-RELATED POL POLYPROTEIN FROM TRANSPOSON 412-LIKE PROTEIN-RELATED"/>
    <property type="match status" value="1"/>
</dbReference>
<name>A0A0L8GWM4_OCTBM</name>
<gene>
    <name evidence="1" type="ORF">OCBIM_22026759mg</name>
</gene>
<dbReference type="EMBL" id="KQ420109">
    <property type="protein sequence ID" value="KOF81297.1"/>
    <property type="molecule type" value="Genomic_DNA"/>
</dbReference>
<protein>
    <submittedName>
        <fullName evidence="1">Uncharacterized protein</fullName>
    </submittedName>
</protein>
<dbReference type="PANTHER" id="PTHR38681:SF1">
    <property type="entry name" value="RETROVIRUS-RELATED POL POLYPROTEIN FROM TRANSPOSON 412-LIKE PROTEIN"/>
    <property type="match status" value="1"/>
</dbReference>
<reference evidence="1" key="1">
    <citation type="submission" date="2015-07" db="EMBL/GenBank/DDBJ databases">
        <title>MeaNS - Measles Nucleotide Surveillance Program.</title>
        <authorList>
            <person name="Tran T."/>
            <person name="Druce J."/>
        </authorList>
    </citation>
    <scope>NUCLEOTIDE SEQUENCE</scope>
    <source>
        <strain evidence="1">UCB-OBI-ISO-001</strain>
        <tissue evidence="1">Gonad</tissue>
    </source>
</reference>
<dbReference type="STRING" id="37653.A0A0L8GWM4"/>
<dbReference type="AlphaFoldDB" id="A0A0L8GWM4"/>
<dbReference type="OrthoDB" id="6112687at2759"/>
<evidence type="ECO:0000313" key="1">
    <source>
        <dbReference type="EMBL" id="KOF81297.1"/>
    </source>
</evidence>